<sequence length="208" mass="23227">MGLNDVCYLDEAGFSMTLPPSRSWFPQGERLEVAYEASQGRRVNAIGAHFTHGPDAGRFEYQSWACLPKSRAKKQRKTPEELAAAHGLGVEEVGPITSERLLAFIWQAAGRVGQANEGWVRARPLMVVLDNYSVHKSEVVAAATEELKAARVHLEYLPSYSPELSRIEPDWNDIKQQHLPIRSFEKVAALKRAVDDALARKAHQLQQA</sequence>
<organism evidence="2">
    <name type="scientific">uncultured Chloroflexia bacterium</name>
    <dbReference type="NCBI Taxonomy" id="1672391"/>
    <lineage>
        <taxon>Bacteria</taxon>
        <taxon>Bacillati</taxon>
        <taxon>Chloroflexota</taxon>
        <taxon>Chloroflexia</taxon>
        <taxon>environmental samples</taxon>
    </lineage>
</organism>
<evidence type="ECO:0000259" key="1">
    <source>
        <dbReference type="Pfam" id="PF13358"/>
    </source>
</evidence>
<dbReference type="Pfam" id="PF13358">
    <property type="entry name" value="DDE_3"/>
    <property type="match status" value="1"/>
</dbReference>
<accession>A0A6J4HDM3</accession>
<reference evidence="2" key="1">
    <citation type="submission" date="2020-02" db="EMBL/GenBank/DDBJ databases">
        <authorList>
            <person name="Meier V. D."/>
        </authorList>
    </citation>
    <scope>NUCLEOTIDE SEQUENCE</scope>
    <source>
        <strain evidence="2">AVDCRST_MAG93</strain>
    </source>
</reference>
<feature type="domain" description="Tc1-like transposase DDE" evidence="1">
    <location>
        <begin position="94"/>
        <end position="191"/>
    </location>
</feature>
<evidence type="ECO:0000313" key="2">
    <source>
        <dbReference type="EMBL" id="CAA9221794.1"/>
    </source>
</evidence>
<dbReference type="Gene3D" id="3.30.420.10">
    <property type="entry name" value="Ribonuclease H-like superfamily/Ribonuclease H"/>
    <property type="match status" value="1"/>
</dbReference>
<gene>
    <name evidence="2" type="ORF">AVDCRST_MAG93-475</name>
</gene>
<dbReference type="EMBL" id="CADCTR010000158">
    <property type="protein sequence ID" value="CAA9221794.1"/>
    <property type="molecule type" value="Genomic_DNA"/>
</dbReference>
<dbReference type="AlphaFoldDB" id="A0A6J4HDM3"/>
<dbReference type="GO" id="GO:0003676">
    <property type="term" value="F:nucleic acid binding"/>
    <property type="evidence" value="ECO:0007669"/>
    <property type="project" value="InterPro"/>
</dbReference>
<dbReference type="InterPro" id="IPR036397">
    <property type="entry name" value="RNaseH_sf"/>
</dbReference>
<protein>
    <recommendedName>
        <fullName evidence="1">Tc1-like transposase DDE domain-containing protein</fullName>
    </recommendedName>
</protein>
<feature type="non-terminal residue" evidence="2">
    <location>
        <position position="208"/>
    </location>
</feature>
<dbReference type="InterPro" id="IPR038717">
    <property type="entry name" value="Tc1-like_DDE_dom"/>
</dbReference>
<proteinExistence type="predicted"/>
<name>A0A6J4HDM3_9CHLR</name>